<dbReference type="EMBL" id="BMAT01014098">
    <property type="protein sequence ID" value="GFS26264.1"/>
    <property type="molecule type" value="Genomic_DNA"/>
</dbReference>
<accession>A0AAV4JU05</accession>
<gene>
    <name evidence="2" type="ORF">ElyMa_007049000</name>
</gene>
<proteinExistence type="predicted"/>
<reference evidence="2 3" key="1">
    <citation type="journal article" date="2021" name="Elife">
        <title>Chloroplast acquisition without the gene transfer in kleptoplastic sea slugs, Plakobranchus ocellatus.</title>
        <authorList>
            <person name="Maeda T."/>
            <person name="Takahashi S."/>
            <person name="Yoshida T."/>
            <person name="Shimamura S."/>
            <person name="Takaki Y."/>
            <person name="Nagai Y."/>
            <person name="Toyoda A."/>
            <person name="Suzuki Y."/>
            <person name="Arimoto A."/>
            <person name="Ishii H."/>
            <person name="Satoh N."/>
            <person name="Nishiyama T."/>
            <person name="Hasebe M."/>
            <person name="Maruyama T."/>
            <person name="Minagawa J."/>
            <person name="Obokata J."/>
            <person name="Shigenobu S."/>
        </authorList>
    </citation>
    <scope>NUCLEOTIDE SEQUENCE [LARGE SCALE GENOMIC DNA]</scope>
</reference>
<dbReference type="Proteomes" id="UP000762676">
    <property type="component" value="Unassembled WGS sequence"/>
</dbReference>
<evidence type="ECO:0000313" key="2">
    <source>
        <dbReference type="EMBL" id="GFS26264.1"/>
    </source>
</evidence>
<feature type="region of interest" description="Disordered" evidence="1">
    <location>
        <begin position="1"/>
        <end position="23"/>
    </location>
</feature>
<keyword evidence="3" id="KW-1185">Reference proteome</keyword>
<comment type="caution">
    <text evidence="2">The sequence shown here is derived from an EMBL/GenBank/DDBJ whole genome shotgun (WGS) entry which is preliminary data.</text>
</comment>
<evidence type="ECO:0000256" key="1">
    <source>
        <dbReference type="SAM" id="MobiDB-lite"/>
    </source>
</evidence>
<dbReference type="AlphaFoldDB" id="A0AAV4JU05"/>
<name>A0AAV4JU05_9GAST</name>
<evidence type="ECO:0000313" key="3">
    <source>
        <dbReference type="Proteomes" id="UP000762676"/>
    </source>
</evidence>
<protein>
    <submittedName>
        <fullName evidence="2">Uncharacterized protein</fullName>
    </submittedName>
</protein>
<feature type="region of interest" description="Disordered" evidence="1">
    <location>
        <begin position="48"/>
        <end position="69"/>
    </location>
</feature>
<sequence length="69" mass="7541">MTTGFERHQWKNNRVDQQGRGNSVIAQSMSGLRGGRSQCMMGEEVRASRAVHAGRHHGGHSAVIVGNTR</sequence>
<organism evidence="2 3">
    <name type="scientific">Elysia marginata</name>
    <dbReference type="NCBI Taxonomy" id="1093978"/>
    <lineage>
        <taxon>Eukaryota</taxon>
        <taxon>Metazoa</taxon>
        <taxon>Spiralia</taxon>
        <taxon>Lophotrochozoa</taxon>
        <taxon>Mollusca</taxon>
        <taxon>Gastropoda</taxon>
        <taxon>Heterobranchia</taxon>
        <taxon>Euthyneura</taxon>
        <taxon>Panpulmonata</taxon>
        <taxon>Sacoglossa</taxon>
        <taxon>Placobranchoidea</taxon>
        <taxon>Plakobranchidae</taxon>
        <taxon>Elysia</taxon>
    </lineage>
</organism>